<dbReference type="AlphaFoldDB" id="A0A8H6SP11"/>
<protein>
    <submittedName>
        <fullName evidence="1">F-box domain-containing protein</fullName>
    </submittedName>
</protein>
<organism evidence="1 2">
    <name type="scientific">Mycena indigotica</name>
    <dbReference type="NCBI Taxonomy" id="2126181"/>
    <lineage>
        <taxon>Eukaryota</taxon>
        <taxon>Fungi</taxon>
        <taxon>Dikarya</taxon>
        <taxon>Basidiomycota</taxon>
        <taxon>Agaricomycotina</taxon>
        <taxon>Agaricomycetes</taxon>
        <taxon>Agaricomycetidae</taxon>
        <taxon>Agaricales</taxon>
        <taxon>Marasmiineae</taxon>
        <taxon>Mycenaceae</taxon>
        <taxon>Mycena</taxon>
    </lineage>
</organism>
<reference evidence="1" key="1">
    <citation type="submission" date="2020-05" db="EMBL/GenBank/DDBJ databases">
        <title>Mycena genomes resolve the evolution of fungal bioluminescence.</title>
        <authorList>
            <person name="Tsai I.J."/>
        </authorList>
    </citation>
    <scope>NUCLEOTIDE SEQUENCE</scope>
    <source>
        <strain evidence="1">171206Taipei</strain>
    </source>
</reference>
<sequence length="471" mass="53148">MKLFQPTAQAFQDLAPSIGATANNQIPLPNEIMAAIFAHCIPNDPMVNLVDPKQYPLLLLGICKAWQHLALSTPALWSTLYFDLDYIASKSVDGRLGNIPLVVDAWLTRARRRLLTVGMAGLWWPWTYSESATGESHMMRRRLLEIIQKHSPNIRHLVWRLAHTPEAVLFKQYPMDWGNLVELELVSPGPYDELELRGYDDPIEVFANAPLLRKISFTKVHPEVFDLPWAQLTHLSHECIYAHQCLPVLSALPSLVHCQLQSGDRELEQDLLLSINTYSSIKQLSLIEHEWIAVHSPTLSKNILGFMTLPALDSLDLTGADRIDADLLVAFLERSSAPLRRLAFHPCKSQHLASIKPFHLLPHLEELEIHRPSRHLTAGICQELASNKFLPRLLSLILHSPSSVREMDFIADQVGHALLAREKLVRPPLKSLRLVVPMDYGDTSMTKMSSALVNLVGLQEESGTKVYVKYM</sequence>
<evidence type="ECO:0000313" key="1">
    <source>
        <dbReference type="EMBL" id="KAF7302141.1"/>
    </source>
</evidence>
<evidence type="ECO:0000313" key="2">
    <source>
        <dbReference type="Proteomes" id="UP000636479"/>
    </source>
</evidence>
<name>A0A8H6SP11_9AGAR</name>
<keyword evidence="2" id="KW-1185">Reference proteome</keyword>
<dbReference type="RefSeq" id="XP_037220141.1">
    <property type="nucleotide sequence ID" value="XM_037364497.1"/>
</dbReference>
<gene>
    <name evidence="1" type="ORF">MIND_00780900</name>
</gene>
<dbReference type="OrthoDB" id="2269034at2759"/>
<comment type="caution">
    <text evidence="1">The sequence shown here is derived from an EMBL/GenBank/DDBJ whole genome shotgun (WGS) entry which is preliminary data.</text>
</comment>
<dbReference type="EMBL" id="JACAZF010000006">
    <property type="protein sequence ID" value="KAF7302141.1"/>
    <property type="molecule type" value="Genomic_DNA"/>
</dbReference>
<proteinExistence type="predicted"/>
<dbReference type="GeneID" id="59347013"/>
<dbReference type="Proteomes" id="UP000636479">
    <property type="component" value="Unassembled WGS sequence"/>
</dbReference>
<accession>A0A8H6SP11</accession>